<evidence type="ECO:0000313" key="2">
    <source>
        <dbReference type="Proteomes" id="UP000001425"/>
    </source>
</evidence>
<keyword evidence="1" id="KW-0614">Plasmid</keyword>
<accession>Q6ZE59</accession>
<sequence length="132" mass="15785">MRALPSFPTTTSIALAIRPLQPPRLLNFQENSMNNFTHNAQTLLEQQRPNLEITLQENTRPTVDQPARLRHFFGRLGNTLVQWLTQKSTLRIHRSTQGETEVWEVYDPRDHRTHFFTHENEVRIWLEECYYR</sequence>
<proteinExistence type="predicted"/>
<geneLocation type="plasmid" evidence="1 2">
    <name>pSYSG</name>
</geneLocation>
<dbReference type="KEGG" id="syn:sll8033"/>
<dbReference type="Proteomes" id="UP000001425">
    <property type="component" value="Plasmid pSYSG"/>
</dbReference>
<evidence type="ECO:0000313" key="1">
    <source>
        <dbReference type="EMBL" id="BAD02041.1"/>
    </source>
</evidence>
<dbReference type="AlphaFoldDB" id="Q6ZE59"/>
<protein>
    <submittedName>
        <fullName evidence="1">Uncharacterized protein</fullName>
    </submittedName>
</protein>
<dbReference type="EMBL" id="AP004312">
    <property type="protein sequence ID" value="BAD02041.1"/>
    <property type="molecule type" value="Genomic_DNA"/>
</dbReference>
<organism evidence="1 2">
    <name type="scientific">Synechocystis sp. (strain ATCC 27184 / PCC 6803 / Kazusa)</name>
    <dbReference type="NCBI Taxonomy" id="1111708"/>
    <lineage>
        <taxon>Bacteria</taxon>
        <taxon>Bacillati</taxon>
        <taxon>Cyanobacteriota</taxon>
        <taxon>Cyanophyceae</taxon>
        <taxon>Synechococcales</taxon>
        <taxon>Merismopediaceae</taxon>
        <taxon>Synechocystis</taxon>
    </lineage>
</organism>
<keyword evidence="2" id="KW-1185">Reference proteome</keyword>
<name>Q6ZE59_SYNY3</name>
<dbReference type="InParanoid" id="Q6ZE59"/>
<gene>
    <name evidence="1" type="ordered locus">sll8033</name>
</gene>
<dbReference type="EnsemblBacteria" id="BAD02041">
    <property type="protein sequence ID" value="BAD02041"/>
    <property type="gene ID" value="BAD02041"/>
</dbReference>
<reference evidence="1 2" key="1">
    <citation type="journal article" date="2003" name="DNA Res.">
        <title>Structural analysis of four large plasmids harboring in a unicellular cyanobacterium, Synechocystis sp. PCC 6803.</title>
        <authorList>
            <person name="Kaneko T."/>
            <person name="Nakamura Y."/>
            <person name="Sasamoto S."/>
            <person name="Watanabe A."/>
            <person name="Kohara M."/>
            <person name="Matsumoto M."/>
            <person name="Shimpo S."/>
            <person name="Yamada M."/>
            <person name="Tabata S."/>
        </authorList>
    </citation>
    <scope>NUCLEOTIDE SEQUENCE [LARGE SCALE GENOMIC DNA]</scope>
    <source>
        <strain evidence="2">ATCC 27184 / PCC 6803 / Kazusa</strain>
    </source>
</reference>